<dbReference type="AlphaFoldDB" id="A0A160F4J3"/>
<protein>
    <submittedName>
        <fullName evidence="1">Uncharacterized protein</fullName>
    </submittedName>
</protein>
<evidence type="ECO:0000313" key="2">
    <source>
        <dbReference type="Proteomes" id="UP000076865"/>
    </source>
</evidence>
<keyword evidence="2" id="KW-1185">Reference proteome</keyword>
<dbReference type="KEGG" id="aamy:GFC30_591"/>
<dbReference type="PATRIC" id="fig|294699.3.peg.585"/>
<dbReference type="EMBL" id="CP015438">
    <property type="protein sequence ID" value="ANB60603.1"/>
    <property type="molecule type" value="Genomic_DNA"/>
</dbReference>
<evidence type="ECO:0000313" key="1">
    <source>
        <dbReference type="EMBL" id="ANB60603.1"/>
    </source>
</evidence>
<reference evidence="1 2" key="1">
    <citation type="journal article" date="2006" name="Syst. Appl. Microbiol.">
        <title>Anoxybacillus amylolyticus sp. nov., a thermophilic amylase producing bacterium isolated from Mount Rittmann (Antarctica).</title>
        <authorList>
            <person name="Poli A."/>
            <person name="Esposito E."/>
            <person name="Lama L."/>
            <person name="Orlando P."/>
            <person name="Nicolaus G."/>
            <person name="de Appolonia F."/>
            <person name="Gambacorta A."/>
            <person name="Nicolaus B."/>
        </authorList>
    </citation>
    <scope>NUCLEOTIDE SEQUENCE [LARGE SCALE GENOMIC DNA]</scope>
    <source>
        <strain evidence="1 2">DSM 15939</strain>
    </source>
</reference>
<gene>
    <name evidence="1" type="ORF">GFC30_591</name>
</gene>
<accession>A0A160F4J3</accession>
<proteinExistence type="predicted"/>
<name>A0A160F4J3_9BACL</name>
<sequence>MYTAHTVVSNDIASYSFEKQREGDITYEDEPPREISKGRWYVWDI</sequence>
<organism evidence="1 2">
    <name type="scientific">Anoxybacteroides amylolyticum</name>
    <dbReference type="NCBI Taxonomy" id="294699"/>
    <lineage>
        <taxon>Bacteria</taxon>
        <taxon>Bacillati</taxon>
        <taxon>Bacillota</taxon>
        <taxon>Bacilli</taxon>
        <taxon>Bacillales</taxon>
        <taxon>Anoxybacillaceae</taxon>
        <taxon>Anoxybacteroides</taxon>
    </lineage>
</organism>
<dbReference type="Proteomes" id="UP000076865">
    <property type="component" value="Chromosome"/>
</dbReference>